<gene>
    <name evidence="1" type="ORF">LCGC14_1376870</name>
</gene>
<reference evidence="1" key="1">
    <citation type="journal article" date="2015" name="Nature">
        <title>Complex archaea that bridge the gap between prokaryotes and eukaryotes.</title>
        <authorList>
            <person name="Spang A."/>
            <person name="Saw J.H."/>
            <person name="Jorgensen S.L."/>
            <person name="Zaremba-Niedzwiedzka K."/>
            <person name="Martijn J."/>
            <person name="Lind A.E."/>
            <person name="van Eijk R."/>
            <person name="Schleper C."/>
            <person name="Guy L."/>
            <person name="Ettema T.J."/>
        </authorList>
    </citation>
    <scope>NUCLEOTIDE SEQUENCE</scope>
</reference>
<dbReference type="AlphaFoldDB" id="A0A0F9K3S8"/>
<accession>A0A0F9K3S8</accession>
<comment type="caution">
    <text evidence="1">The sequence shown here is derived from an EMBL/GenBank/DDBJ whole genome shotgun (WGS) entry which is preliminary data.</text>
</comment>
<name>A0A0F9K3S8_9ZZZZ</name>
<evidence type="ECO:0000313" key="1">
    <source>
        <dbReference type="EMBL" id="KKM76754.1"/>
    </source>
</evidence>
<dbReference type="EMBL" id="LAZR01008753">
    <property type="protein sequence ID" value="KKM76754.1"/>
    <property type="molecule type" value="Genomic_DNA"/>
</dbReference>
<organism evidence="1">
    <name type="scientific">marine sediment metagenome</name>
    <dbReference type="NCBI Taxonomy" id="412755"/>
    <lineage>
        <taxon>unclassified sequences</taxon>
        <taxon>metagenomes</taxon>
        <taxon>ecological metagenomes</taxon>
    </lineage>
</organism>
<sequence>MKKSRKEKLLIYIVEKLLPGKTIYKKKSKKEVKNAS</sequence>
<protein>
    <submittedName>
        <fullName evidence="1">Uncharacterized protein</fullName>
    </submittedName>
</protein>
<proteinExistence type="predicted"/>